<dbReference type="RefSeq" id="WP_395127746.1">
    <property type="nucleotide sequence ID" value="NZ_JBIMSN010000084.1"/>
</dbReference>
<feature type="compositionally biased region" description="Basic and acidic residues" evidence="1">
    <location>
        <begin position="1"/>
        <end position="11"/>
    </location>
</feature>
<comment type="caution">
    <text evidence="2">The sequence shown here is derived from an EMBL/GenBank/DDBJ whole genome shotgun (WGS) entry which is preliminary data.</text>
</comment>
<proteinExistence type="predicted"/>
<reference evidence="2 3" key="1">
    <citation type="submission" date="2024-10" db="EMBL/GenBank/DDBJ databases">
        <authorList>
            <person name="Riesco R."/>
        </authorList>
    </citation>
    <scope>NUCLEOTIDE SEQUENCE [LARGE SCALE GENOMIC DNA]</scope>
    <source>
        <strain evidence="2 3">NCIMB 15450</strain>
    </source>
</reference>
<protein>
    <recommendedName>
        <fullName evidence="4">AMP-dependent synthetase/ligase domain-containing protein</fullName>
    </recommendedName>
</protein>
<organism evidence="2 3">
    <name type="scientific">Antrihabitans spumae</name>
    <dbReference type="NCBI Taxonomy" id="3373370"/>
    <lineage>
        <taxon>Bacteria</taxon>
        <taxon>Bacillati</taxon>
        <taxon>Actinomycetota</taxon>
        <taxon>Actinomycetes</taxon>
        <taxon>Mycobacteriales</taxon>
        <taxon>Nocardiaceae</taxon>
        <taxon>Antrihabitans</taxon>
    </lineage>
</organism>
<evidence type="ECO:0008006" key="4">
    <source>
        <dbReference type="Google" id="ProtNLM"/>
    </source>
</evidence>
<evidence type="ECO:0000256" key="1">
    <source>
        <dbReference type="SAM" id="MobiDB-lite"/>
    </source>
</evidence>
<name>A0ABW7KA38_9NOCA</name>
<dbReference type="Gene3D" id="3.40.50.12780">
    <property type="entry name" value="N-terminal domain of ligase-like"/>
    <property type="match status" value="1"/>
</dbReference>
<dbReference type="EMBL" id="JBIMSN010000084">
    <property type="protein sequence ID" value="MFH5230621.1"/>
    <property type="molecule type" value="Genomic_DNA"/>
</dbReference>
<sequence length="90" mass="9771">MNTRTRADEPIAARPLHGPQGRVRPGSGRQRRARGLTLPQILAAAVEANPTSVGVTCAGRSLTYAELDERSVESSRMVYDRTPAKSERVV</sequence>
<evidence type="ECO:0000313" key="2">
    <source>
        <dbReference type="EMBL" id="MFH5230621.1"/>
    </source>
</evidence>
<evidence type="ECO:0000313" key="3">
    <source>
        <dbReference type="Proteomes" id="UP001609219"/>
    </source>
</evidence>
<gene>
    <name evidence="2" type="ORF">ACHIRB_18905</name>
</gene>
<dbReference type="InterPro" id="IPR042099">
    <property type="entry name" value="ANL_N_sf"/>
</dbReference>
<accession>A0ABW7KA38</accession>
<dbReference type="SUPFAM" id="SSF56801">
    <property type="entry name" value="Acetyl-CoA synthetase-like"/>
    <property type="match status" value="1"/>
</dbReference>
<feature type="non-terminal residue" evidence="2">
    <location>
        <position position="90"/>
    </location>
</feature>
<dbReference type="Proteomes" id="UP001609219">
    <property type="component" value="Unassembled WGS sequence"/>
</dbReference>
<keyword evidence="3" id="KW-1185">Reference proteome</keyword>
<feature type="region of interest" description="Disordered" evidence="1">
    <location>
        <begin position="1"/>
        <end position="32"/>
    </location>
</feature>